<proteinExistence type="predicted"/>
<accession>A0A8D8M887</accession>
<dbReference type="EMBL" id="HBUF01249216">
    <property type="protein sequence ID" value="CAG6679490.1"/>
    <property type="molecule type" value="Transcribed_RNA"/>
</dbReference>
<evidence type="ECO:0000313" key="3">
    <source>
        <dbReference type="EMBL" id="CAG6624035.1"/>
    </source>
</evidence>
<dbReference type="EMBL" id="HBUF01249217">
    <property type="protein sequence ID" value="CAG6679491.1"/>
    <property type="molecule type" value="Transcribed_RNA"/>
</dbReference>
<dbReference type="EMBL" id="HBUF01056283">
    <property type="protein sequence ID" value="CAG6624036.1"/>
    <property type="molecule type" value="Transcribed_RNA"/>
</dbReference>
<keyword evidence="1" id="KW-0175">Coiled coil</keyword>
<dbReference type="AlphaFoldDB" id="A0A8D8M887"/>
<feature type="region of interest" description="Disordered" evidence="2">
    <location>
        <begin position="1"/>
        <end position="83"/>
    </location>
</feature>
<protein>
    <submittedName>
        <fullName evidence="3">Uncharacterized protein</fullName>
    </submittedName>
</protein>
<dbReference type="EMBL" id="HBUF01673436">
    <property type="protein sequence ID" value="CAG6790867.1"/>
    <property type="molecule type" value="Transcribed_RNA"/>
</dbReference>
<organism evidence="3">
    <name type="scientific">Cacopsylla melanoneura</name>
    <dbReference type="NCBI Taxonomy" id="428564"/>
    <lineage>
        <taxon>Eukaryota</taxon>
        <taxon>Metazoa</taxon>
        <taxon>Ecdysozoa</taxon>
        <taxon>Arthropoda</taxon>
        <taxon>Hexapoda</taxon>
        <taxon>Insecta</taxon>
        <taxon>Pterygota</taxon>
        <taxon>Neoptera</taxon>
        <taxon>Paraneoptera</taxon>
        <taxon>Hemiptera</taxon>
        <taxon>Sternorrhyncha</taxon>
        <taxon>Psylloidea</taxon>
        <taxon>Psyllidae</taxon>
        <taxon>Psyllinae</taxon>
        <taxon>Cacopsylla</taxon>
    </lineage>
</organism>
<feature type="compositionally biased region" description="Low complexity" evidence="2">
    <location>
        <begin position="226"/>
        <end position="236"/>
    </location>
</feature>
<feature type="compositionally biased region" description="Polar residues" evidence="2">
    <location>
        <begin position="1"/>
        <end position="19"/>
    </location>
</feature>
<name>A0A8D8M887_9HEMI</name>
<feature type="coiled-coil region" evidence="1">
    <location>
        <begin position="149"/>
        <end position="183"/>
    </location>
</feature>
<feature type="compositionally biased region" description="Basic residues" evidence="2">
    <location>
        <begin position="245"/>
        <end position="254"/>
    </location>
</feature>
<feature type="region of interest" description="Disordered" evidence="2">
    <location>
        <begin position="122"/>
        <end position="141"/>
    </location>
</feature>
<feature type="compositionally biased region" description="Basic and acidic residues" evidence="2">
    <location>
        <begin position="128"/>
        <end position="141"/>
    </location>
</feature>
<dbReference type="EMBL" id="HBUF01673431">
    <property type="protein sequence ID" value="CAG6790862.1"/>
    <property type="molecule type" value="Transcribed_RNA"/>
</dbReference>
<sequence>MRENRASSGKQTKIMNGNATEGVRVENYMKSPTRRIPMRSSTPVRNGHTKRDKQQAAENRKNSPRSSSLISRRKKVSESSEIDKPVVSDIWHQPDTYDILNGDILHIKRSLMCLSRLLVQQNDEGEEENGKESNGYHKTELDYSDDKHLRDLKDTVLNLQRESEEKNKLIEHLRNEINSIKHNHVTYANKATQTDDFLDVYNNNSSHEENEKILVSRTVSDTTPHKSSSSSSKFSKVPILPWRNRSTRKKNQTT</sequence>
<feature type="compositionally biased region" description="Basic and acidic residues" evidence="2">
    <location>
        <begin position="52"/>
        <end position="61"/>
    </location>
</feature>
<feature type="region of interest" description="Disordered" evidence="2">
    <location>
        <begin position="215"/>
        <end position="254"/>
    </location>
</feature>
<dbReference type="EMBL" id="HBUF01056282">
    <property type="protein sequence ID" value="CAG6624035.1"/>
    <property type="molecule type" value="Transcribed_RNA"/>
</dbReference>
<reference evidence="3" key="1">
    <citation type="submission" date="2021-05" db="EMBL/GenBank/DDBJ databases">
        <authorList>
            <person name="Alioto T."/>
            <person name="Alioto T."/>
            <person name="Gomez Garrido J."/>
        </authorList>
    </citation>
    <scope>NUCLEOTIDE SEQUENCE</scope>
</reference>
<dbReference type="EMBL" id="HBUF01673435">
    <property type="protein sequence ID" value="CAG6790866.1"/>
    <property type="molecule type" value="Transcribed_RNA"/>
</dbReference>
<evidence type="ECO:0000256" key="1">
    <source>
        <dbReference type="SAM" id="Coils"/>
    </source>
</evidence>
<evidence type="ECO:0000256" key="2">
    <source>
        <dbReference type="SAM" id="MobiDB-lite"/>
    </source>
</evidence>